<dbReference type="Proteomes" id="UP000035425">
    <property type="component" value="Unassembled WGS sequence"/>
</dbReference>
<evidence type="ECO:0000256" key="1">
    <source>
        <dbReference type="SAM" id="MobiDB-lite"/>
    </source>
</evidence>
<accession>A0ABR5F5D6</accession>
<name>A0ABR5F5D6_9ACTN</name>
<evidence type="ECO:0000313" key="3">
    <source>
        <dbReference type="Proteomes" id="UP000035425"/>
    </source>
</evidence>
<sequence>MTADATVCGMTPGTRAGRRAATHDGGCAGVTAGESRTSVAAGESDNGVAAGQGGAGGQAGVRR</sequence>
<keyword evidence="3" id="KW-1185">Reference proteome</keyword>
<evidence type="ECO:0000313" key="2">
    <source>
        <dbReference type="EMBL" id="KLL11907.1"/>
    </source>
</evidence>
<gene>
    <name evidence="2" type="ORF">FrCorBMG51_07610</name>
</gene>
<feature type="compositionally biased region" description="Gly residues" evidence="1">
    <location>
        <begin position="50"/>
        <end position="63"/>
    </location>
</feature>
<proteinExistence type="predicted"/>
<organism evidence="2 3">
    <name type="scientific">Protofrankia coriariae</name>
    <dbReference type="NCBI Taxonomy" id="1562887"/>
    <lineage>
        <taxon>Bacteria</taxon>
        <taxon>Bacillati</taxon>
        <taxon>Actinomycetota</taxon>
        <taxon>Actinomycetes</taxon>
        <taxon>Frankiales</taxon>
        <taxon>Frankiaceae</taxon>
        <taxon>Protofrankia</taxon>
    </lineage>
</organism>
<protein>
    <submittedName>
        <fullName evidence="2">Uncharacterized protein</fullName>
    </submittedName>
</protein>
<feature type="region of interest" description="Disordered" evidence="1">
    <location>
        <begin position="1"/>
        <end position="63"/>
    </location>
</feature>
<reference evidence="2 3" key="1">
    <citation type="submission" date="2014-12" db="EMBL/GenBank/DDBJ databases">
        <title>Frankia sp. BMG5.1 draft genome.</title>
        <authorList>
            <person name="Gtari M."/>
            <person name="Ghodhbane-Gtari F."/>
            <person name="Nouioui I."/>
            <person name="Ktari A."/>
            <person name="Hezbri K."/>
            <person name="Mimouni W."/>
            <person name="Sbissi I."/>
            <person name="Ayari A."/>
            <person name="Yamanaka T."/>
            <person name="Normand P."/>
            <person name="Tisa L.S."/>
            <person name="Boudabous A."/>
        </authorList>
    </citation>
    <scope>NUCLEOTIDE SEQUENCE [LARGE SCALE GENOMIC DNA]</scope>
    <source>
        <strain evidence="2 3">BMG5.1</strain>
    </source>
</reference>
<comment type="caution">
    <text evidence="2">The sequence shown here is derived from an EMBL/GenBank/DDBJ whole genome shotgun (WGS) entry which is preliminary data.</text>
</comment>
<dbReference type="RefSeq" id="WP_047222394.1">
    <property type="nucleotide sequence ID" value="NZ_JWIO01000009.1"/>
</dbReference>
<dbReference type="EMBL" id="JWIO01000009">
    <property type="protein sequence ID" value="KLL11907.1"/>
    <property type="molecule type" value="Genomic_DNA"/>
</dbReference>